<comment type="caution">
    <text evidence="2">The sequence shown here is derived from an EMBL/GenBank/DDBJ whole genome shotgun (WGS) entry which is preliminary data.</text>
</comment>
<keyword evidence="1" id="KW-0732">Signal</keyword>
<feature type="chain" id="PRO_5038623175" description="Secreted protein" evidence="1">
    <location>
        <begin position="30"/>
        <end position="213"/>
    </location>
</feature>
<dbReference type="Pfam" id="PF14273">
    <property type="entry name" value="DUF4360"/>
    <property type="match status" value="1"/>
</dbReference>
<proteinExistence type="predicted"/>
<evidence type="ECO:0008006" key="4">
    <source>
        <dbReference type="Google" id="ProtNLM"/>
    </source>
</evidence>
<dbReference type="EMBL" id="BMQC01000003">
    <property type="protein sequence ID" value="GGK22094.1"/>
    <property type="molecule type" value="Genomic_DNA"/>
</dbReference>
<feature type="signal peptide" evidence="1">
    <location>
        <begin position="1"/>
        <end position="29"/>
    </location>
</feature>
<dbReference type="RefSeq" id="WP_189113289.1">
    <property type="nucleotide sequence ID" value="NZ_BMQC01000003.1"/>
</dbReference>
<accession>A0A8J3FFR8</accession>
<reference evidence="2" key="2">
    <citation type="submission" date="2020-09" db="EMBL/GenBank/DDBJ databases">
        <authorList>
            <person name="Sun Q."/>
            <person name="Ohkuma M."/>
        </authorList>
    </citation>
    <scope>NUCLEOTIDE SEQUENCE</scope>
    <source>
        <strain evidence="2">JCM 3091</strain>
    </source>
</reference>
<organism evidence="2 3">
    <name type="scientific">Pilimelia terevasa</name>
    <dbReference type="NCBI Taxonomy" id="53372"/>
    <lineage>
        <taxon>Bacteria</taxon>
        <taxon>Bacillati</taxon>
        <taxon>Actinomycetota</taxon>
        <taxon>Actinomycetes</taxon>
        <taxon>Micromonosporales</taxon>
        <taxon>Micromonosporaceae</taxon>
        <taxon>Pilimelia</taxon>
    </lineage>
</organism>
<reference evidence="2" key="1">
    <citation type="journal article" date="2014" name="Int. J. Syst. Evol. Microbiol.">
        <title>Complete genome sequence of Corynebacterium casei LMG S-19264T (=DSM 44701T), isolated from a smear-ripened cheese.</title>
        <authorList>
            <consortium name="US DOE Joint Genome Institute (JGI-PGF)"/>
            <person name="Walter F."/>
            <person name="Albersmeier A."/>
            <person name="Kalinowski J."/>
            <person name="Ruckert C."/>
        </authorList>
    </citation>
    <scope>NUCLEOTIDE SEQUENCE</scope>
    <source>
        <strain evidence="2">JCM 3091</strain>
    </source>
</reference>
<dbReference type="InterPro" id="IPR025649">
    <property type="entry name" value="DUF4360"/>
</dbReference>
<evidence type="ECO:0000313" key="3">
    <source>
        <dbReference type="Proteomes" id="UP000662200"/>
    </source>
</evidence>
<evidence type="ECO:0000256" key="1">
    <source>
        <dbReference type="SAM" id="SignalP"/>
    </source>
</evidence>
<evidence type="ECO:0000313" key="2">
    <source>
        <dbReference type="EMBL" id="GGK22094.1"/>
    </source>
</evidence>
<keyword evidence="3" id="KW-1185">Reference proteome</keyword>
<dbReference type="Proteomes" id="UP000662200">
    <property type="component" value="Unassembled WGS sequence"/>
</dbReference>
<name>A0A8J3FFR8_9ACTN</name>
<sequence length="213" mass="22815">MGHHIAGRVVVTVVATAAAVTTVIPAAAAATVEGSRTTTAVPPGASITLTHFGREGCNKDNTNVNVTEDGTRIVAQFRGLRVRNGTSPREYRSTCAIRANFAVPAGWRFAPRTARVAGASSVVGAGRVKAETAFYSPRVKMSIGQSYLTADDSGAIWTRQHQLGDRVFTECGVPIHYLMMVSAEAKQNDPAAPAWLDISRWDVSLSDLEWREC</sequence>
<dbReference type="AlphaFoldDB" id="A0A8J3FFR8"/>
<protein>
    <recommendedName>
        <fullName evidence="4">Secreted protein</fullName>
    </recommendedName>
</protein>
<gene>
    <name evidence="2" type="ORF">GCM10010124_13220</name>
</gene>